<feature type="chain" id="PRO_5037441695" description="Curlin associated repeat-containing protein" evidence="3">
    <location>
        <begin position="21"/>
        <end position="476"/>
    </location>
</feature>
<comment type="caution">
    <text evidence="4">The sequence shown here is derived from an EMBL/GenBank/DDBJ whole genome shotgun (WGS) entry which is preliminary data.</text>
</comment>
<evidence type="ECO:0000256" key="1">
    <source>
        <dbReference type="ARBA" id="ARBA00009766"/>
    </source>
</evidence>
<evidence type="ECO:0000256" key="2">
    <source>
        <dbReference type="ARBA" id="ARBA00022729"/>
    </source>
</evidence>
<gene>
    <name evidence="4" type="ORF">J2I48_13670</name>
</gene>
<keyword evidence="5" id="KW-1185">Reference proteome</keyword>
<reference evidence="4 5" key="1">
    <citation type="submission" date="2021-03" db="EMBL/GenBank/DDBJ databases">
        <title>Fibrella sp. HMF5036 genome sequencing and assembly.</title>
        <authorList>
            <person name="Kang H."/>
            <person name="Kim H."/>
            <person name="Bae S."/>
            <person name="Joh K."/>
        </authorList>
    </citation>
    <scope>NUCLEOTIDE SEQUENCE [LARGE SCALE GENOMIC DNA]</scope>
    <source>
        <strain evidence="4 5">HMF5036</strain>
    </source>
</reference>
<protein>
    <recommendedName>
        <fullName evidence="6">Curlin associated repeat-containing protein</fullName>
    </recommendedName>
</protein>
<comment type="similarity">
    <text evidence="1">Belongs to the CsgA/CsgB family.</text>
</comment>
<accession>A0A939G7H1</accession>
<dbReference type="RefSeq" id="WP_207336025.1">
    <property type="nucleotide sequence ID" value="NZ_JAFMYU010000010.1"/>
</dbReference>
<dbReference type="Pfam" id="PF07012">
    <property type="entry name" value="Curlin_rpt"/>
    <property type="match status" value="1"/>
</dbReference>
<dbReference type="InterPro" id="IPR009742">
    <property type="entry name" value="Curlin_rpt"/>
</dbReference>
<proteinExistence type="inferred from homology"/>
<feature type="signal peptide" evidence="3">
    <location>
        <begin position="1"/>
        <end position="20"/>
    </location>
</feature>
<name>A0A939G7H1_9BACT</name>
<dbReference type="EMBL" id="JAFMYU010000010">
    <property type="protein sequence ID" value="MBO0932054.1"/>
    <property type="molecule type" value="Genomic_DNA"/>
</dbReference>
<evidence type="ECO:0000256" key="3">
    <source>
        <dbReference type="SAM" id="SignalP"/>
    </source>
</evidence>
<dbReference type="GO" id="GO:0009289">
    <property type="term" value="C:pilus"/>
    <property type="evidence" value="ECO:0007669"/>
    <property type="project" value="InterPro"/>
</dbReference>
<dbReference type="GO" id="GO:0007155">
    <property type="term" value="P:cell adhesion"/>
    <property type="evidence" value="ECO:0007669"/>
    <property type="project" value="InterPro"/>
</dbReference>
<dbReference type="AlphaFoldDB" id="A0A939G7H1"/>
<dbReference type="Proteomes" id="UP000664795">
    <property type="component" value="Unassembled WGS sequence"/>
</dbReference>
<keyword evidence="2 3" id="KW-0732">Signal</keyword>
<sequence>MKKQLLSGLITIAVATAGVAQNNTTNNQVGDHQKTSQYQTGNLQTSSINQLEGTGQNYGNQARTNQSGLRANNATVNQNDGSSSNYADVNQTAGAAVGNAALVSQSKNSGGGTPTTPVGGGQPLPGSREGNYAYVQQIGNNGVVVLQEGGPRGGSNGNVSVTSQVGTNTTSVYQLDNSANNLSMIEQGTTGTPVVGSDATVSQTGGALGSSNGNRATITQRQGGQTATVYQTNYSADNKGTINQEAGAGTGLILQNNLSYANDAQINQWTGAGANTATITETTNSHDNSATINQYDAGSTATIEQIAETANNRATINQGSAQTQGLGNVAFIRQSYAYAEGSLNGNQATVNQNTTAGGGGNIGEVYQGQSPASVGYPRIEALGISSQNTATVSQQGSSNRGRVFQVGDGQTATVSQTGNNNVVRGTGLNEFYEYATQYGAGNTLSITQTNLTAPNTAASFQYGTGNASTVVQTGSN</sequence>
<evidence type="ECO:0000313" key="4">
    <source>
        <dbReference type="EMBL" id="MBO0932054.1"/>
    </source>
</evidence>
<evidence type="ECO:0000313" key="5">
    <source>
        <dbReference type="Proteomes" id="UP000664795"/>
    </source>
</evidence>
<evidence type="ECO:0008006" key="6">
    <source>
        <dbReference type="Google" id="ProtNLM"/>
    </source>
</evidence>
<organism evidence="4 5">
    <name type="scientific">Fibrella aquatilis</name>
    <dbReference type="NCBI Taxonomy" id="2817059"/>
    <lineage>
        <taxon>Bacteria</taxon>
        <taxon>Pseudomonadati</taxon>
        <taxon>Bacteroidota</taxon>
        <taxon>Cytophagia</taxon>
        <taxon>Cytophagales</taxon>
        <taxon>Spirosomataceae</taxon>
        <taxon>Fibrella</taxon>
    </lineage>
</organism>